<dbReference type="KEGG" id="pmai:CF386_10405"/>
<keyword evidence="1" id="KW-0732">Signal</keyword>
<proteinExistence type="predicted"/>
<dbReference type="AlphaFoldDB" id="A0A220VH08"/>
<sequence>MSWINTSSILLFLFFVSGCTSTEDTRPQKISHTYQYYGYPDSPNNNYTNKTTNNKIDYQPAPNRNNALNTDQEFNNDIPKWVTTKHQPTSEAIYAVGMGESKQLRIALEESQDNAQIKLRQKISKVINYTSDDLNQNSSQSASNYEIVKKEIVEIDGIYHAFVLAELKIKDINNSLRANNSQILNEDRSKPSLNNTPQLEVYSNDRIIPLDADEPIVDEFDNVDSDLFISEFDSVS</sequence>
<dbReference type="OrthoDB" id="5616064at2"/>
<dbReference type="Proteomes" id="UP000242175">
    <property type="component" value="Chromosome small"/>
</dbReference>
<evidence type="ECO:0000256" key="1">
    <source>
        <dbReference type="SAM" id="SignalP"/>
    </source>
</evidence>
<accession>A0A220VH08</accession>
<dbReference type="EMBL" id="CP022356">
    <property type="protein sequence ID" value="ASK79462.1"/>
    <property type="molecule type" value="Genomic_DNA"/>
</dbReference>
<name>A0A220VH08_9GAMM</name>
<keyword evidence="3" id="KW-1185">Reference proteome</keyword>
<dbReference type="Gene3D" id="3.10.28.20">
    <property type="entry name" value="Acetamidase/Formamidase-like domains"/>
    <property type="match status" value="1"/>
</dbReference>
<reference evidence="2 3" key="1">
    <citation type="journal article" date="2016" name="Int. J. Syst. Evol. Microbiol.">
        <title>Paraphotobacterium marinum gen. nov., sp. nov., a member of the family Vibrionaceae, isolated from surface seawater.</title>
        <authorList>
            <person name="Huang Z."/>
            <person name="Dong C."/>
            <person name="Shao Z."/>
        </authorList>
    </citation>
    <scope>NUCLEOTIDE SEQUENCE [LARGE SCALE GENOMIC DNA]</scope>
    <source>
        <strain evidence="2 3">NSCS20N07D</strain>
    </source>
</reference>
<feature type="chain" id="PRO_5012171576" description="LPP20 family lipoprotein" evidence="1">
    <location>
        <begin position="23"/>
        <end position="236"/>
    </location>
</feature>
<feature type="signal peptide" evidence="1">
    <location>
        <begin position="1"/>
        <end position="22"/>
    </location>
</feature>
<organism evidence="2 3">
    <name type="scientific">Paraphotobacterium marinum</name>
    <dbReference type="NCBI Taxonomy" id="1755811"/>
    <lineage>
        <taxon>Bacteria</taxon>
        <taxon>Pseudomonadati</taxon>
        <taxon>Pseudomonadota</taxon>
        <taxon>Gammaproteobacteria</taxon>
        <taxon>Vibrionales</taxon>
        <taxon>Vibrionaceae</taxon>
        <taxon>Paraphotobacterium</taxon>
    </lineage>
</organism>
<evidence type="ECO:0000313" key="2">
    <source>
        <dbReference type="EMBL" id="ASK79462.1"/>
    </source>
</evidence>
<protein>
    <recommendedName>
        <fullName evidence="4">LPP20 family lipoprotein</fullName>
    </recommendedName>
</protein>
<evidence type="ECO:0000313" key="3">
    <source>
        <dbReference type="Proteomes" id="UP000242175"/>
    </source>
</evidence>
<gene>
    <name evidence="2" type="ORF">CF386_10405</name>
</gene>
<dbReference type="RefSeq" id="WP_089074370.1">
    <property type="nucleotide sequence ID" value="NZ_CBCSAM010000004.1"/>
</dbReference>
<evidence type="ECO:0008006" key="4">
    <source>
        <dbReference type="Google" id="ProtNLM"/>
    </source>
</evidence>